<dbReference type="PROSITE" id="PS51257">
    <property type="entry name" value="PROKAR_LIPOPROTEIN"/>
    <property type="match status" value="1"/>
</dbReference>
<evidence type="ECO:0008006" key="4">
    <source>
        <dbReference type="Google" id="ProtNLM"/>
    </source>
</evidence>
<dbReference type="Proteomes" id="UP000178817">
    <property type="component" value="Unassembled WGS sequence"/>
</dbReference>
<reference evidence="2 3" key="1">
    <citation type="journal article" date="2016" name="Nat. Commun.">
        <title>Thousands of microbial genomes shed light on interconnected biogeochemical processes in an aquifer system.</title>
        <authorList>
            <person name="Anantharaman K."/>
            <person name="Brown C.T."/>
            <person name="Hug L.A."/>
            <person name="Sharon I."/>
            <person name="Castelle C.J."/>
            <person name="Probst A.J."/>
            <person name="Thomas B.C."/>
            <person name="Singh A."/>
            <person name="Wilkins M.J."/>
            <person name="Karaoz U."/>
            <person name="Brodie E.L."/>
            <person name="Williams K.H."/>
            <person name="Hubbard S.S."/>
            <person name="Banfield J.F."/>
        </authorList>
    </citation>
    <scope>NUCLEOTIDE SEQUENCE [LARGE SCALE GENOMIC DNA]</scope>
</reference>
<sequence length="133" mass="14608">MKKFLLALFVLAPLVVGCAGTKEITVRSSLAPPGSVAVAPTTTIVVPQQYRIPPVVEEDLLVIQARAIGKKLIKDQQVWDDACFEMRRASNNYLDYDDCRSILGQKPTDERYGHHGRSVGGSVIGNSRGVIWK</sequence>
<evidence type="ECO:0000256" key="1">
    <source>
        <dbReference type="SAM" id="SignalP"/>
    </source>
</evidence>
<dbReference type="EMBL" id="MHUV01000001">
    <property type="protein sequence ID" value="OHA83205.1"/>
    <property type="molecule type" value="Genomic_DNA"/>
</dbReference>
<dbReference type="STRING" id="1802726.A3B07_00345"/>
<proteinExistence type="predicted"/>
<accession>A0A1G2SE09</accession>
<protein>
    <recommendedName>
        <fullName evidence="4">Lipoprotein</fullName>
    </recommendedName>
</protein>
<organism evidence="2 3">
    <name type="scientific">Candidatus Yonathbacteria bacterium RIFCSPLOWO2_01_FULL_43_27</name>
    <dbReference type="NCBI Taxonomy" id="1802726"/>
    <lineage>
        <taxon>Bacteria</taxon>
        <taxon>Candidatus Yonathiibacteriota</taxon>
    </lineage>
</organism>
<evidence type="ECO:0000313" key="3">
    <source>
        <dbReference type="Proteomes" id="UP000178817"/>
    </source>
</evidence>
<dbReference type="AlphaFoldDB" id="A0A1G2SE09"/>
<gene>
    <name evidence="2" type="ORF">A3B07_00345</name>
</gene>
<comment type="caution">
    <text evidence="2">The sequence shown here is derived from an EMBL/GenBank/DDBJ whole genome shotgun (WGS) entry which is preliminary data.</text>
</comment>
<feature type="chain" id="PRO_5009584385" description="Lipoprotein" evidence="1">
    <location>
        <begin position="20"/>
        <end position="133"/>
    </location>
</feature>
<keyword evidence="1" id="KW-0732">Signal</keyword>
<name>A0A1G2SE09_9BACT</name>
<evidence type="ECO:0000313" key="2">
    <source>
        <dbReference type="EMBL" id="OHA83205.1"/>
    </source>
</evidence>
<feature type="signal peptide" evidence="1">
    <location>
        <begin position="1"/>
        <end position="19"/>
    </location>
</feature>